<feature type="transmembrane region" description="Helical" evidence="1">
    <location>
        <begin position="185"/>
        <end position="204"/>
    </location>
</feature>
<feature type="transmembrane region" description="Helical" evidence="1">
    <location>
        <begin position="253"/>
        <end position="271"/>
    </location>
</feature>
<feature type="transmembrane region" description="Helical" evidence="1">
    <location>
        <begin position="117"/>
        <end position="136"/>
    </location>
</feature>
<keyword evidence="1" id="KW-0472">Membrane</keyword>
<accession>A0A815R7Y1</accession>
<organism evidence="2 3">
    <name type="scientific">Rotaria sordida</name>
    <dbReference type="NCBI Taxonomy" id="392033"/>
    <lineage>
        <taxon>Eukaryota</taxon>
        <taxon>Metazoa</taxon>
        <taxon>Spiralia</taxon>
        <taxon>Gnathifera</taxon>
        <taxon>Rotifera</taxon>
        <taxon>Eurotatoria</taxon>
        <taxon>Bdelloidea</taxon>
        <taxon>Philodinida</taxon>
        <taxon>Philodinidae</taxon>
        <taxon>Rotaria</taxon>
    </lineage>
</organism>
<dbReference type="AlphaFoldDB" id="A0A815R7Y1"/>
<dbReference type="OrthoDB" id="9979382at2759"/>
<gene>
    <name evidence="2" type="ORF">RFH988_LOCUS37637</name>
</gene>
<comment type="caution">
    <text evidence="2">The sequence shown here is derived from an EMBL/GenBank/DDBJ whole genome shotgun (WGS) entry which is preliminary data.</text>
</comment>
<dbReference type="Proteomes" id="UP000663882">
    <property type="component" value="Unassembled WGS sequence"/>
</dbReference>
<proteinExistence type="predicted"/>
<keyword evidence="1" id="KW-1133">Transmembrane helix</keyword>
<evidence type="ECO:0000256" key="1">
    <source>
        <dbReference type="SAM" id="Phobius"/>
    </source>
</evidence>
<dbReference type="EMBL" id="CAJNOO010007740">
    <property type="protein sequence ID" value="CAF1473148.1"/>
    <property type="molecule type" value="Genomic_DNA"/>
</dbReference>
<protein>
    <submittedName>
        <fullName evidence="2">Uncharacterized protein</fullName>
    </submittedName>
</protein>
<feature type="transmembrane region" description="Helical" evidence="1">
    <location>
        <begin position="59"/>
        <end position="76"/>
    </location>
</feature>
<evidence type="ECO:0000313" key="2">
    <source>
        <dbReference type="EMBL" id="CAF1473148.1"/>
    </source>
</evidence>
<feature type="transmembrane region" description="Helical" evidence="1">
    <location>
        <begin position="224"/>
        <end position="241"/>
    </location>
</feature>
<keyword evidence="1" id="KW-0812">Transmembrane</keyword>
<evidence type="ECO:0000313" key="3">
    <source>
        <dbReference type="Proteomes" id="UP000663882"/>
    </source>
</evidence>
<reference evidence="2" key="1">
    <citation type="submission" date="2021-02" db="EMBL/GenBank/DDBJ databases">
        <authorList>
            <person name="Nowell W R."/>
        </authorList>
    </citation>
    <scope>NUCLEOTIDE SEQUENCE</scope>
</reference>
<name>A0A815R7Y1_9BILA</name>
<sequence>MLNHNVHIPIANTHDNDINDPTARFNELEPFDSLWQALRWRHVRTRVPVSFRKTIRNRYMLANLVYLCYAIAILIIDFNPNVNGSADTSTLDTLCNETPSTSILDRPVRNTPLVNHLFIGLACIHILSAFLYWWAWHDRTWRDVIMIPEYLEHLEAGLYLWSAIWYSREDTLGGYYTLAIHKIELAAALVEIVASFGWMMSWYMTYIRTLGRGFSLDDPDTISYLSTSISSIIYVIYNIQINIYPEQYGTNLLYTYGDIVYFVGACYYIIAALRDDHWFWFLPFAGQYGVAVGRIHVDTRSLPQFGVPRVLITDLCCRKRNDTTIKVNNQREFDNGNSIVTTYL</sequence>